<dbReference type="NCBIfam" id="TIGR00250">
    <property type="entry name" value="RNAse_H_YqgF"/>
    <property type="match status" value="1"/>
</dbReference>
<comment type="similarity">
    <text evidence="5">Belongs to the YqgF HJR family.</text>
</comment>
<dbReference type="PANTHER" id="PTHR33317">
    <property type="entry name" value="POLYNUCLEOTIDYL TRANSFERASE, RIBONUCLEASE H-LIKE SUPERFAMILY PROTEIN"/>
    <property type="match status" value="1"/>
</dbReference>
<feature type="domain" description="YqgF/RNase H-like" evidence="6">
    <location>
        <begin position="3"/>
        <end position="107"/>
    </location>
</feature>
<dbReference type="GO" id="GO:0016788">
    <property type="term" value="F:hydrolase activity, acting on ester bonds"/>
    <property type="evidence" value="ECO:0007669"/>
    <property type="project" value="UniProtKB-UniRule"/>
</dbReference>
<dbReference type="Gene3D" id="3.30.420.140">
    <property type="entry name" value="YqgF/RNase H-like domain"/>
    <property type="match status" value="1"/>
</dbReference>
<keyword evidence="4 5" id="KW-0378">Hydrolase</keyword>
<keyword evidence="3 5" id="KW-0540">Nuclease</keyword>
<dbReference type="AlphaFoldDB" id="A0A084ERF4"/>
<name>A0A084ERF4_MYCCA</name>
<dbReference type="EMBL" id="JFDO01000004">
    <property type="protein sequence ID" value="KEZ20546.1"/>
    <property type="molecule type" value="Genomic_DNA"/>
</dbReference>
<dbReference type="HAMAP" id="MF_00651">
    <property type="entry name" value="Nuclease_YqgF"/>
    <property type="match status" value="1"/>
</dbReference>
<evidence type="ECO:0000256" key="4">
    <source>
        <dbReference type="ARBA" id="ARBA00022801"/>
    </source>
</evidence>
<sequence>MTQSIIAFDIGSKTIGLAYSSGVIASSLDTIRFEEYNFDQGLKQLEPYLKKYNPSIIVVGYPKNMNNTIGERAEMVDYVIEMFLDMYKSFNKDQIIKVDERRTTKIAKNILIQANLTREKQKKYKDSLAAQLILELYLESRKL</sequence>
<dbReference type="PANTHER" id="PTHR33317:SF4">
    <property type="entry name" value="POLYNUCLEOTIDYL TRANSFERASE, RIBONUCLEASE H-LIKE SUPERFAMILY PROTEIN"/>
    <property type="match status" value="1"/>
</dbReference>
<dbReference type="GO" id="GO:0000967">
    <property type="term" value="P:rRNA 5'-end processing"/>
    <property type="evidence" value="ECO:0007669"/>
    <property type="project" value="UniProtKB-UniRule"/>
</dbReference>
<evidence type="ECO:0000259" key="6">
    <source>
        <dbReference type="SMART" id="SM00732"/>
    </source>
</evidence>
<protein>
    <recommendedName>
        <fullName evidence="5">Putative pre-16S rRNA nuclease</fullName>
        <ecNumber evidence="5">3.1.-.-</ecNumber>
    </recommendedName>
</protein>
<keyword evidence="1 5" id="KW-0963">Cytoplasm</keyword>
<dbReference type="InterPro" id="IPR006641">
    <property type="entry name" value="YqgF/RNaseH-like_dom"/>
</dbReference>
<dbReference type="SUPFAM" id="SSF53098">
    <property type="entry name" value="Ribonuclease H-like"/>
    <property type="match status" value="1"/>
</dbReference>
<evidence type="ECO:0000313" key="7">
    <source>
        <dbReference type="EMBL" id="KEZ20546.1"/>
    </source>
</evidence>
<comment type="function">
    <text evidence="5">Could be a nuclease involved in processing of the 5'-end of pre-16S rRNA.</text>
</comment>
<dbReference type="GO" id="GO:0004518">
    <property type="term" value="F:nuclease activity"/>
    <property type="evidence" value="ECO:0007669"/>
    <property type="project" value="UniProtKB-KW"/>
</dbReference>
<dbReference type="SMART" id="SM00732">
    <property type="entry name" value="YqgFc"/>
    <property type="match status" value="1"/>
</dbReference>
<comment type="caution">
    <text evidence="7">The sequence shown here is derived from an EMBL/GenBank/DDBJ whole genome shotgun (WGS) entry which is preliminary data.</text>
</comment>
<comment type="subcellular location">
    <subcellularLocation>
        <location evidence="5">Cytoplasm</location>
    </subcellularLocation>
</comment>
<dbReference type="CDD" id="cd16964">
    <property type="entry name" value="YqgF"/>
    <property type="match status" value="1"/>
</dbReference>
<dbReference type="InterPro" id="IPR005227">
    <property type="entry name" value="YqgF"/>
</dbReference>
<evidence type="ECO:0000313" key="8">
    <source>
        <dbReference type="Proteomes" id="UP000028533"/>
    </source>
</evidence>
<dbReference type="InterPro" id="IPR037027">
    <property type="entry name" value="YqgF/RNaseH-like_dom_sf"/>
</dbReference>
<evidence type="ECO:0000256" key="1">
    <source>
        <dbReference type="ARBA" id="ARBA00022490"/>
    </source>
</evidence>
<reference evidence="7 8" key="1">
    <citation type="submission" date="2014-02" db="EMBL/GenBank/DDBJ databases">
        <title>Genome sequence of Mycoplasma capricolum subsp. capricolum strain 14232.</title>
        <authorList>
            <person name="Sirand-Pugnet P."/>
            <person name="Breton M."/>
            <person name="Dordet-Frisoni E."/>
            <person name="Baranowski E."/>
            <person name="Barre A."/>
            <person name="Couture C."/>
            <person name="Dupuy V."/>
            <person name="Gaurivaud P."/>
            <person name="Jacob D."/>
            <person name="Lemaitre C."/>
            <person name="Manso-Silvan L."/>
            <person name="Nikolski M."/>
            <person name="Nouvel L.-X."/>
            <person name="Poumarat F."/>
            <person name="Tardy F."/>
            <person name="Thebault P."/>
            <person name="Theil S."/>
            <person name="Citti C."/>
            <person name="Thiaucourt F."/>
            <person name="Blanchard A."/>
        </authorList>
    </citation>
    <scope>NUCLEOTIDE SEQUENCE [LARGE SCALE GENOMIC DNA]</scope>
    <source>
        <strain evidence="7 8">14232</strain>
    </source>
</reference>
<evidence type="ECO:0000256" key="2">
    <source>
        <dbReference type="ARBA" id="ARBA00022517"/>
    </source>
</evidence>
<dbReference type="InterPro" id="IPR012337">
    <property type="entry name" value="RNaseH-like_sf"/>
</dbReference>
<evidence type="ECO:0000256" key="3">
    <source>
        <dbReference type="ARBA" id="ARBA00022722"/>
    </source>
</evidence>
<dbReference type="Proteomes" id="UP000028533">
    <property type="component" value="Unassembled WGS sequence"/>
</dbReference>
<evidence type="ECO:0000256" key="5">
    <source>
        <dbReference type="HAMAP-Rule" id="MF_00651"/>
    </source>
</evidence>
<organism evidence="7 8">
    <name type="scientific">Mycoplasma capricolum subsp. capricolum 14232</name>
    <dbReference type="NCBI Taxonomy" id="1188238"/>
    <lineage>
        <taxon>Bacteria</taxon>
        <taxon>Bacillati</taxon>
        <taxon>Mycoplasmatota</taxon>
        <taxon>Mollicutes</taxon>
        <taxon>Mycoplasmataceae</taxon>
        <taxon>Mycoplasma</taxon>
    </lineage>
</organism>
<dbReference type="GO" id="GO:0005829">
    <property type="term" value="C:cytosol"/>
    <property type="evidence" value="ECO:0007669"/>
    <property type="project" value="TreeGrafter"/>
</dbReference>
<accession>A0A084ERF4</accession>
<gene>
    <name evidence="7" type="ORF">MCAPa_1220</name>
</gene>
<keyword evidence="2 5" id="KW-0690">Ribosome biogenesis</keyword>
<dbReference type="RefSeq" id="WP_036431152.1">
    <property type="nucleotide sequence ID" value="NZ_JFDO01000004.1"/>
</dbReference>
<proteinExistence type="inferred from homology"/>
<dbReference type="EC" id="3.1.-.-" evidence="5"/>
<dbReference type="Pfam" id="PF03652">
    <property type="entry name" value="RuvX"/>
    <property type="match status" value="1"/>
</dbReference>